<proteinExistence type="predicted"/>
<name>A0A9D1J1B0_9FIRM</name>
<dbReference type="Proteomes" id="UP000886785">
    <property type="component" value="Unassembled WGS sequence"/>
</dbReference>
<feature type="transmembrane region" description="Helical" evidence="2">
    <location>
        <begin position="15"/>
        <end position="33"/>
    </location>
</feature>
<evidence type="ECO:0000256" key="2">
    <source>
        <dbReference type="SAM" id="Phobius"/>
    </source>
</evidence>
<organism evidence="3 4">
    <name type="scientific">Candidatus Gallacutalibacter pullicola</name>
    <dbReference type="NCBI Taxonomy" id="2840830"/>
    <lineage>
        <taxon>Bacteria</taxon>
        <taxon>Bacillati</taxon>
        <taxon>Bacillota</taxon>
        <taxon>Clostridia</taxon>
        <taxon>Eubacteriales</taxon>
        <taxon>Candidatus Gallacutalibacter</taxon>
    </lineage>
</organism>
<dbReference type="AlphaFoldDB" id="A0A9D1J1B0"/>
<feature type="compositionally biased region" description="Basic residues" evidence="1">
    <location>
        <begin position="94"/>
        <end position="107"/>
    </location>
</feature>
<evidence type="ECO:0000256" key="1">
    <source>
        <dbReference type="SAM" id="MobiDB-lite"/>
    </source>
</evidence>
<protein>
    <submittedName>
        <fullName evidence="3">PrgI family protein</fullName>
    </submittedName>
</protein>
<dbReference type="InterPro" id="IPR024414">
    <property type="entry name" value="Uncharacterised_PrgI"/>
</dbReference>
<evidence type="ECO:0000313" key="4">
    <source>
        <dbReference type="Proteomes" id="UP000886785"/>
    </source>
</evidence>
<keyword evidence="2" id="KW-0472">Membrane</keyword>
<reference evidence="3" key="1">
    <citation type="submission" date="2020-10" db="EMBL/GenBank/DDBJ databases">
        <authorList>
            <person name="Gilroy R."/>
        </authorList>
    </citation>
    <scope>NUCLEOTIDE SEQUENCE</scope>
    <source>
        <strain evidence="3">ChiSjej1B19-7085</strain>
    </source>
</reference>
<keyword evidence="2" id="KW-1133">Transmembrane helix</keyword>
<sequence length="107" mass="12797">PVMIFMLRLTKSVDISAFVSIMAGMPVLMCGFVKKDGQYLEKIILYKLRWRFQYPTKRPFRMKNLYSTIEQEVKELEAMEQMEQESQKEEKDRKNPRRMGKKKNRAG</sequence>
<keyword evidence="2" id="KW-0812">Transmembrane</keyword>
<gene>
    <name evidence="3" type="ORF">IAA54_05465</name>
</gene>
<dbReference type="EMBL" id="DVHF01000063">
    <property type="protein sequence ID" value="HIR57098.1"/>
    <property type="molecule type" value="Genomic_DNA"/>
</dbReference>
<comment type="caution">
    <text evidence="3">The sequence shown here is derived from an EMBL/GenBank/DDBJ whole genome shotgun (WGS) entry which is preliminary data.</text>
</comment>
<accession>A0A9D1J1B0</accession>
<dbReference type="Pfam" id="PF12666">
    <property type="entry name" value="PrgI"/>
    <property type="match status" value="1"/>
</dbReference>
<feature type="non-terminal residue" evidence="3">
    <location>
        <position position="1"/>
    </location>
</feature>
<reference evidence="3" key="2">
    <citation type="journal article" date="2021" name="PeerJ">
        <title>Extensive microbial diversity within the chicken gut microbiome revealed by metagenomics and culture.</title>
        <authorList>
            <person name="Gilroy R."/>
            <person name="Ravi A."/>
            <person name="Getino M."/>
            <person name="Pursley I."/>
            <person name="Horton D.L."/>
            <person name="Alikhan N.F."/>
            <person name="Baker D."/>
            <person name="Gharbi K."/>
            <person name="Hall N."/>
            <person name="Watson M."/>
            <person name="Adriaenssens E.M."/>
            <person name="Foster-Nyarko E."/>
            <person name="Jarju S."/>
            <person name="Secka A."/>
            <person name="Antonio M."/>
            <person name="Oren A."/>
            <person name="Chaudhuri R.R."/>
            <person name="La Ragione R."/>
            <person name="Hildebrand F."/>
            <person name="Pallen M.J."/>
        </authorList>
    </citation>
    <scope>NUCLEOTIDE SEQUENCE</scope>
    <source>
        <strain evidence="3">ChiSjej1B19-7085</strain>
    </source>
</reference>
<evidence type="ECO:0000313" key="3">
    <source>
        <dbReference type="EMBL" id="HIR57098.1"/>
    </source>
</evidence>
<feature type="region of interest" description="Disordered" evidence="1">
    <location>
        <begin position="77"/>
        <end position="107"/>
    </location>
</feature>